<keyword evidence="2" id="KW-1185">Reference proteome</keyword>
<evidence type="ECO:0000313" key="1">
    <source>
        <dbReference type="EMBL" id="VDO86517.1"/>
    </source>
</evidence>
<sequence>MFASDLSVLQDSHQKTDQVNFRRSDREEEYLLFLFCCQVLNEWLQLACFDVEDLGTYFRV</sequence>
<dbReference type="EMBL" id="UZAF01022670">
    <property type="protein sequence ID" value="VDO86517.1"/>
    <property type="molecule type" value="Genomic_DNA"/>
</dbReference>
<dbReference type="AlphaFoldDB" id="A0A3P7ZQR7"/>
<evidence type="ECO:0000313" key="2">
    <source>
        <dbReference type="Proteomes" id="UP000268014"/>
    </source>
</evidence>
<name>A0A3P7ZQR7_HAEPC</name>
<reference evidence="1 2" key="1">
    <citation type="submission" date="2018-11" db="EMBL/GenBank/DDBJ databases">
        <authorList>
            <consortium name="Pathogen Informatics"/>
        </authorList>
    </citation>
    <scope>NUCLEOTIDE SEQUENCE [LARGE SCALE GENOMIC DNA]</scope>
    <source>
        <strain evidence="1 2">MHpl1</strain>
    </source>
</reference>
<dbReference type="Proteomes" id="UP000268014">
    <property type="component" value="Unassembled WGS sequence"/>
</dbReference>
<protein>
    <submittedName>
        <fullName evidence="1">Uncharacterized protein</fullName>
    </submittedName>
</protein>
<proteinExistence type="predicted"/>
<gene>
    <name evidence="1" type="ORF">HPLM_LOCUS20873</name>
</gene>
<organism evidence="1 2">
    <name type="scientific">Haemonchus placei</name>
    <name type="common">Barber's pole worm</name>
    <dbReference type="NCBI Taxonomy" id="6290"/>
    <lineage>
        <taxon>Eukaryota</taxon>
        <taxon>Metazoa</taxon>
        <taxon>Ecdysozoa</taxon>
        <taxon>Nematoda</taxon>
        <taxon>Chromadorea</taxon>
        <taxon>Rhabditida</taxon>
        <taxon>Rhabditina</taxon>
        <taxon>Rhabditomorpha</taxon>
        <taxon>Strongyloidea</taxon>
        <taxon>Trichostrongylidae</taxon>
        <taxon>Haemonchus</taxon>
    </lineage>
</organism>
<accession>A0A3P7ZQR7</accession>